<dbReference type="EMBL" id="CP043028">
    <property type="protein sequence ID" value="QFJ54235.1"/>
    <property type="molecule type" value="Genomic_DNA"/>
</dbReference>
<dbReference type="PANTHER" id="PTHR30336">
    <property type="entry name" value="INNER MEMBRANE PROTEIN, PROBABLE PERMEASE"/>
    <property type="match status" value="1"/>
</dbReference>
<feature type="transmembrane region" description="Helical" evidence="1">
    <location>
        <begin position="59"/>
        <end position="80"/>
    </location>
</feature>
<gene>
    <name evidence="3" type="ORF">FXF36_04800</name>
</gene>
<dbReference type="GO" id="GO:0005886">
    <property type="term" value="C:plasma membrane"/>
    <property type="evidence" value="ECO:0007669"/>
    <property type="project" value="TreeGrafter"/>
</dbReference>
<organism evidence="3 4">
    <name type="scientific">Pseudobutyrivibrio xylanivorans</name>
    <dbReference type="NCBI Taxonomy" id="185007"/>
    <lineage>
        <taxon>Bacteria</taxon>
        <taxon>Bacillati</taxon>
        <taxon>Bacillota</taxon>
        <taxon>Clostridia</taxon>
        <taxon>Lachnospirales</taxon>
        <taxon>Lachnospiraceae</taxon>
        <taxon>Pseudobutyrivibrio</taxon>
    </lineage>
</organism>
<dbReference type="CDD" id="cd06259">
    <property type="entry name" value="YdcF-like"/>
    <property type="match status" value="1"/>
</dbReference>
<proteinExistence type="predicted"/>
<evidence type="ECO:0000256" key="1">
    <source>
        <dbReference type="SAM" id="Phobius"/>
    </source>
</evidence>
<dbReference type="InterPro" id="IPR003848">
    <property type="entry name" value="DUF218"/>
</dbReference>
<keyword evidence="1" id="KW-0812">Transmembrane</keyword>
<dbReference type="InterPro" id="IPR051599">
    <property type="entry name" value="Cell_Envelope_Assoc"/>
</dbReference>
<feature type="transmembrane region" description="Helical" evidence="1">
    <location>
        <begin position="12"/>
        <end position="39"/>
    </location>
</feature>
<dbReference type="Proteomes" id="UP000327030">
    <property type="component" value="Chromosome 1"/>
</dbReference>
<dbReference type="AlphaFoldDB" id="A0A5P6VNI9"/>
<dbReference type="Pfam" id="PF02698">
    <property type="entry name" value="DUF218"/>
    <property type="match status" value="1"/>
</dbReference>
<dbReference type="InterPro" id="IPR014729">
    <property type="entry name" value="Rossmann-like_a/b/a_fold"/>
</dbReference>
<dbReference type="GO" id="GO:0000270">
    <property type="term" value="P:peptidoglycan metabolic process"/>
    <property type="evidence" value="ECO:0007669"/>
    <property type="project" value="TreeGrafter"/>
</dbReference>
<evidence type="ECO:0000259" key="2">
    <source>
        <dbReference type="Pfam" id="PF02698"/>
    </source>
</evidence>
<accession>A0A5P6VNI9</accession>
<name>A0A5P6VNI9_PSEXY</name>
<dbReference type="PANTHER" id="PTHR30336:SF4">
    <property type="entry name" value="ENVELOPE BIOGENESIS FACTOR ELYC"/>
    <property type="match status" value="1"/>
</dbReference>
<dbReference type="GO" id="GO:0043164">
    <property type="term" value="P:Gram-negative-bacterium-type cell wall biogenesis"/>
    <property type="evidence" value="ECO:0007669"/>
    <property type="project" value="TreeGrafter"/>
</dbReference>
<feature type="domain" description="DUF218" evidence="2">
    <location>
        <begin position="88"/>
        <end position="225"/>
    </location>
</feature>
<evidence type="ECO:0000313" key="3">
    <source>
        <dbReference type="EMBL" id="QFJ54235.1"/>
    </source>
</evidence>
<dbReference type="KEGG" id="pxv:FXF36_04800"/>
<protein>
    <submittedName>
        <fullName evidence="3">YdcF family protein</fullName>
    </submittedName>
</protein>
<reference evidence="4" key="1">
    <citation type="submission" date="2019-08" db="EMBL/GenBank/DDBJ databases">
        <title>Complete Genome Sequence of the Polysaccharide-Degrading Rumen Bacterium Pseudobutyrivibrio xylanivorans MA3014.</title>
        <authorList>
            <person name="Palevich N."/>
            <person name="Maclean P.H."/>
            <person name="Kelly W.J."/>
            <person name="Leahy S.C."/>
            <person name="Rakonjac J."/>
            <person name="Attwood G.T."/>
        </authorList>
    </citation>
    <scope>NUCLEOTIDE SEQUENCE [LARGE SCALE GENOMIC DNA]</scope>
    <source>
        <strain evidence="4">MA3014</strain>
    </source>
</reference>
<evidence type="ECO:0000313" key="4">
    <source>
        <dbReference type="Proteomes" id="UP000327030"/>
    </source>
</evidence>
<keyword evidence="1" id="KW-0472">Membrane</keyword>
<dbReference type="OrthoDB" id="9782395at2"/>
<dbReference type="Gene3D" id="3.40.50.620">
    <property type="entry name" value="HUPs"/>
    <property type="match status" value="1"/>
</dbReference>
<dbReference type="RefSeq" id="WP_151622730.1">
    <property type="nucleotide sequence ID" value="NZ_CP043028.1"/>
</dbReference>
<sequence length="237" mass="26576">MALAVLSLLYSITVFLVGSGTFSYVIWILVALFFGFLWFMEKKGLWDKVPWILRRIFRVLIILGLAVFIICQGGILTQFFSKGEDGADYIIVLGAQMREGGPSAVYKYRLDAAVEYLNNNPETIAIVTGGQGANEPISEGDGGKAYLMDKGISEERILVEKDSFDTKQNITNALNLIEDDENMKIGIVTNNFHLFRGTLLARRYTDAEITGIAAYTEYQFLPNNMVRETFGIIKDIR</sequence>
<keyword evidence="1" id="KW-1133">Transmembrane helix</keyword>